<evidence type="ECO:0000313" key="4">
    <source>
        <dbReference type="Proteomes" id="UP000239504"/>
    </source>
</evidence>
<name>A0A2S7K4C8_9PROT</name>
<keyword evidence="1" id="KW-0812">Transmembrane</keyword>
<keyword evidence="4" id="KW-1185">Reference proteome</keyword>
<evidence type="ECO:0000256" key="1">
    <source>
        <dbReference type="SAM" id="Phobius"/>
    </source>
</evidence>
<feature type="chain" id="PRO_5015635228" evidence="2">
    <location>
        <begin position="28"/>
        <end position="230"/>
    </location>
</feature>
<keyword evidence="2" id="KW-0732">Signal</keyword>
<comment type="caution">
    <text evidence="3">The sequence shown here is derived from an EMBL/GenBank/DDBJ whole genome shotgun (WGS) entry which is preliminary data.</text>
</comment>
<evidence type="ECO:0000256" key="2">
    <source>
        <dbReference type="SAM" id="SignalP"/>
    </source>
</evidence>
<dbReference type="EMBL" id="PJCH01000009">
    <property type="protein sequence ID" value="PQA87357.1"/>
    <property type="molecule type" value="Genomic_DNA"/>
</dbReference>
<dbReference type="AlphaFoldDB" id="A0A2S7K4C8"/>
<dbReference type="RefSeq" id="WP_104830544.1">
    <property type="nucleotide sequence ID" value="NZ_PJCH01000009.1"/>
</dbReference>
<keyword evidence="1" id="KW-0472">Membrane</keyword>
<proteinExistence type="predicted"/>
<evidence type="ECO:0000313" key="3">
    <source>
        <dbReference type="EMBL" id="PQA87357.1"/>
    </source>
</evidence>
<sequence>MRNLTKATAALATAGLFSIAAMSQASAAITLIDNSTAGYYNDGIGGSLNGTSALFPDAGTSDDPNIDPAPEPDLSAAAAALGAWLSTPSSPGGTWGAAPEAIPSTWAVETETAIIYEIDAGATGLSNVVANFGVDNGIFVWLDGVYLGGELHPGGASLGELILNIGNLTAGSHFLQVLREDHGGATGYAVQVTGDEGVSEVPLPAALPIFLSGLAGVGFFGRKKRKSARA</sequence>
<dbReference type="Proteomes" id="UP000239504">
    <property type="component" value="Unassembled WGS sequence"/>
</dbReference>
<keyword evidence="1" id="KW-1133">Transmembrane helix</keyword>
<organism evidence="3 4">
    <name type="scientific">Hyphococcus luteus</name>
    <dbReference type="NCBI Taxonomy" id="2058213"/>
    <lineage>
        <taxon>Bacteria</taxon>
        <taxon>Pseudomonadati</taxon>
        <taxon>Pseudomonadota</taxon>
        <taxon>Alphaproteobacteria</taxon>
        <taxon>Parvularculales</taxon>
        <taxon>Parvularculaceae</taxon>
        <taxon>Hyphococcus</taxon>
    </lineage>
</organism>
<protein>
    <submittedName>
        <fullName evidence="3">VPLPA-CTERM sorting domain-containing protein</fullName>
    </submittedName>
</protein>
<accession>A0A2S7K4C8</accession>
<feature type="transmembrane region" description="Helical" evidence="1">
    <location>
        <begin position="201"/>
        <end position="221"/>
    </location>
</feature>
<reference evidence="3 4" key="1">
    <citation type="submission" date="2017-12" db="EMBL/GenBank/DDBJ databases">
        <authorList>
            <person name="Hurst M.R.H."/>
        </authorList>
    </citation>
    <scope>NUCLEOTIDE SEQUENCE [LARGE SCALE GENOMIC DNA]</scope>
    <source>
        <strain evidence="3 4">SY-3-19</strain>
    </source>
</reference>
<feature type="signal peptide" evidence="2">
    <location>
        <begin position="1"/>
        <end position="27"/>
    </location>
</feature>
<gene>
    <name evidence="3" type="ORF">CW354_13080</name>
</gene>
<dbReference type="OrthoDB" id="7858189at2"/>